<dbReference type="EMBL" id="BSUO01000001">
    <property type="protein sequence ID" value="GMA41478.1"/>
    <property type="molecule type" value="Genomic_DNA"/>
</dbReference>
<dbReference type="InterPro" id="IPR012312">
    <property type="entry name" value="Hemerythrin-like"/>
</dbReference>
<keyword evidence="4" id="KW-1185">Reference proteome</keyword>
<organism evidence="3 4">
    <name type="scientific">Mobilicoccus caccae</name>
    <dbReference type="NCBI Taxonomy" id="1859295"/>
    <lineage>
        <taxon>Bacteria</taxon>
        <taxon>Bacillati</taxon>
        <taxon>Actinomycetota</taxon>
        <taxon>Actinomycetes</taxon>
        <taxon>Micrococcales</taxon>
        <taxon>Dermatophilaceae</taxon>
        <taxon>Mobilicoccus</taxon>
    </lineage>
</organism>
<feature type="region of interest" description="Disordered" evidence="1">
    <location>
        <begin position="162"/>
        <end position="181"/>
    </location>
</feature>
<dbReference type="RefSeq" id="WP_284305023.1">
    <property type="nucleotide sequence ID" value="NZ_BSUO01000001.1"/>
</dbReference>
<feature type="compositionally biased region" description="Basic and acidic residues" evidence="1">
    <location>
        <begin position="170"/>
        <end position="181"/>
    </location>
</feature>
<evidence type="ECO:0000256" key="1">
    <source>
        <dbReference type="SAM" id="MobiDB-lite"/>
    </source>
</evidence>
<sequence>MDITEIILDQHDQQRRLFAQLEEWPKDDIEGLSALWRRLAIFLETHAEGEERFFYPRLLTKGTGAADADDGTVDGEVEDAIKDHNKIRDAVRRADAAKVGSSEWWQAVTDADVANSDHMGEEERQDLRDFRANADFQLRHDIAVDFLRFEAMTAAEGIKPVDKDADEYVEDPKAELKRTEG</sequence>
<accession>A0ABQ6IXS1</accession>
<evidence type="ECO:0000313" key="3">
    <source>
        <dbReference type="EMBL" id="GMA41478.1"/>
    </source>
</evidence>
<evidence type="ECO:0000259" key="2">
    <source>
        <dbReference type="Pfam" id="PF01814"/>
    </source>
</evidence>
<protein>
    <recommendedName>
        <fullName evidence="2">Hemerythrin-like domain-containing protein</fullName>
    </recommendedName>
</protein>
<evidence type="ECO:0000313" key="4">
    <source>
        <dbReference type="Proteomes" id="UP001157126"/>
    </source>
</evidence>
<gene>
    <name evidence="3" type="ORF">GCM10025883_35230</name>
</gene>
<reference evidence="4" key="1">
    <citation type="journal article" date="2019" name="Int. J. Syst. Evol. Microbiol.">
        <title>The Global Catalogue of Microorganisms (GCM) 10K type strain sequencing project: providing services to taxonomists for standard genome sequencing and annotation.</title>
        <authorList>
            <consortium name="The Broad Institute Genomics Platform"/>
            <consortium name="The Broad Institute Genome Sequencing Center for Infectious Disease"/>
            <person name="Wu L."/>
            <person name="Ma J."/>
        </authorList>
    </citation>
    <scope>NUCLEOTIDE SEQUENCE [LARGE SCALE GENOMIC DNA]</scope>
    <source>
        <strain evidence="4">NBRC 113072</strain>
    </source>
</reference>
<dbReference type="Gene3D" id="1.20.120.520">
    <property type="entry name" value="nmb1532 protein domain like"/>
    <property type="match status" value="1"/>
</dbReference>
<dbReference type="Pfam" id="PF01814">
    <property type="entry name" value="Hemerythrin"/>
    <property type="match status" value="1"/>
</dbReference>
<comment type="caution">
    <text evidence="3">The sequence shown here is derived from an EMBL/GenBank/DDBJ whole genome shotgun (WGS) entry which is preliminary data.</text>
</comment>
<name>A0ABQ6IXS1_9MICO</name>
<dbReference type="Proteomes" id="UP001157126">
    <property type="component" value="Unassembled WGS sequence"/>
</dbReference>
<proteinExistence type="predicted"/>
<feature type="domain" description="Hemerythrin-like" evidence="2">
    <location>
        <begin position="3"/>
        <end position="125"/>
    </location>
</feature>